<reference evidence="13 14" key="1">
    <citation type="submission" date="2021-06" db="EMBL/GenBank/DDBJ databases">
        <title>Rheinheimera indica sp. nov., isolated from deep-sea sediment.</title>
        <authorList>
            <person name="Wang Z."/>
            <person name="Zhang X.-Y."/>
        </authorList>
    </citation>
    <scope>NUCLEOTIDE SEQUENCE [LARGE SCALE GENOMIC DNA]</scope>
    <source>
        <strain evidence="13 14">SM2107</strain>
    </source>
</reference>
<evidence type="ECO:0000256" key="1">
    <source>
        <dbReference type="ARBA" id="ARBA00004651"/>
    </source>
</evidence>
<organism evidence="13 14">
    <name type="scientific">Arsukibacterium indicum</name>
    <dbReference type="NCBI Taxonomy" id="2848612"/>
    <lineage>
        <taxon>Bacteria</taxon>
        <taxon>Pseudomonadati</taxon>
        <taxon>Pseudomonadota</taxon>
        <taxon>Gammaproteobacteria</taxon>
        <taxon>Chromatiales</taxon>
        <taxon>Chromatiaceae</taxon>
        <taxon>Arsukibacterium</taxon>
    </lineage>
</organism>
<keyword evidence="2 12" id="KW-1003">Cell membrane</keyword>
<protein>
    <recommendedName>
        <fullName evidence="12">Fluoride-specific ion channel FluC</fullName>
    </recommendedName>
</protein>
<evidence type="ECO:0000256" key="6">
    <source>
        <dbReference type="ARBA" id="ARBA00023053"/>
    </source>
</evidence>
<evidence type="ECO:0000256" key="5">
    <source>
        <dbReference type="ARBA" id="ARBA00022989"/>
    </source>
</evidence>
<accession>A0ABS6MF79</accession>
<evidence type="ECO:0000256" key="9">
    <source>
        <dbReference type="ARBA" id="ARBA00023303"/>
    </source>
</evidence>
<keyword evidence="14" id="KW-1185">Reference proteome</keyword>
<comment type="caution">
    <text evidence="12">Lacks conserved residue(s) required for the propagation of feature annotation.</text>
</comment>
<dbReference type="RefSeq" id="WP_217666358.1">
    <property type="nucleotide sequence ID" value="NZ_JAHRID010000001.1"/>
</dbReference>
<comment type="function">
    <text evidence="12">Fluoride-specific ion channel. Important for reducing fluoride concentration in the cell, thus reducing its toxicity.</text>
</comment>
<feature type="transmembrane region" description="Helical" evidence="12">
    <location>
        <begin position="7"/>
        <end position="29"/>
    </location>
</feature>
<evidence type="ECO:0000256" key="7">
    <source>
        <dbReference type="ARBA" id="ARBA00023065"/>
    </source>
</evidence>
<dbReference type="PANTHER" id="PTHR28259:SF1">
    <property type="entry name" value="FLUORIDE EXPORT PROTEIN 1-RELATED"/>
    <property type="match status" value="1"/>
</dbReference>
<dbReference type="InterPro" id="IPR003691">
    <property type="entry name" value="FluC"/>
</dbReference>
<evidence type="ECO:0000256" key="4">
    <source>
        <dbReference type="ARBA" id="ARBA00022692"/>
    </source>
</evidence>
<keyword evidence="12" id="KW-0813">Transport</keyword>
<comment type="similarity">
    <text evidence="10 12">Belongs to the fluoride channel Fluc/FEX (TC 1.A.43) family.</text>
</comment>
<evidence type="ECO:0000256" key="10">
    <source>
        <dbReference type="ARBA" id="ARBA00035120"/>
    </source>
</evidence>
<keyword evidence="7 12" id="KW-0406">Ion transport</keyword>
<evidence type="ECO:0000256" key="2">
    <source>
        <dbReference type="ARBA" id="ARBA00022475"/>
    </source>
</evidence>
<evidence type="ECO:0000256" key="11">
    <source>
        <dbReference type="ARBA" id="ARBA00035585"/>
    </source>
</evidence>
<keyword evidence="4 12" id="KW-0812">Transmembrane</keyword>
<sequence>MVRPGLYVAVGLGSAIGALLRFACSLWLATPDGSLPPATLLVNITGSFWIGCYVSLTGPDGCWRVSDWQKQFMLSGVCAGFTTFSVFSLEFMQLLQAGQILLASGYVVLSLILWLLACLAGLTLGSRINRGRSSDKGANGV</sequence>
<feature type="transmembrane region" description="Helical" evidence="12">
    <location>
        <begin position="72"/>
        <end position="94"/>
    </location>
</feature>
<evidence type="ECO:0000256" key="8">
    <source>
        <dbReference type="ARBA" id="ARBA00023136"/>
    </source>
</evidence>
<feature type="transmembrane region" description="Helical" evidence="12">
    <location>
        <begin position="100"/>
        <end position="124"/>
    </location>
</feature>
<comment type="catalytic activity">
    <reaction evidence="11">
        <text>fluoride(in) = fluoride(out)</text>
        <dbReference type="Rhea" id="RHEA:76159"/>
        <dbReference type="ChEBI" id="CHEBI:17051"/>
    </reaction>
    <physiologicalReaction direction="left-to-right" evidence="11">
        <dbReference type="Rhea" id="RHEA:76160"/>
    </physiologicalReaction>
</comment>
<keyword evidence="5 12" id="KW-1133">Transmembrane helix</keyword>
<dbReference type="Proteomes" id="UP000704611">
    <property type="component" value="Unassembled WGS sequence"/>
</dbReference>
<keyword evidence="6" id="KW-0915">Sodium</keyword>
<dbReference type="HAMAP" id="MF_00454">
    <property type="entry name" value="FluC"/>
    <property type="match status" value="1"/>
</dbReference>
<comment type="caution">
    <text evidence="13">The sequence shown here is derived from an EMBL/GenBank/DDBJ whole genome shotgun (WGS) entry which is preliminary data.</text>
</comment>
<evidence type="ECO:0000313" key="14">
    <source>
        <dbReference type="Proteomes" id="UP000704611"/>
    </source>
</evidence>
<dbReference type="Pfam" id="PF02537">
    <property type="entry name" value="CRCB"/>
    <property type="match status" value="1"/>
</dbReference>
<evidence type="ECO:0000313" key="13">
    <source>
        <dbReference type="EMBL" id="MBV2127479.1"/>
    </source>
</evidence>
<feature type="transmembrane region" description="Helical" evidence="12">
    <location>
        <begin position="35"/>
        <end position="56"/>
    </location>
</feature>
<evidence type="ECO:0000256" key="12">
    <source>
        <dbReference type="HAMAP-Rule" id="MF_00454"/>
    </source>
</evidence>
<comment type="subcellular location">
    <subcellularLocation>
        <location evidence="1 12">Cell membrane</location>
        <topology evidence="1 12">Multi-pass membrane protein</topology>
    </subcellularLocation>
</comment>
<keyword evidence="9 12" id="KW-0407">Ion channel</keyword>
<evidence type="ECO:0000256" key="3">
    <source>
        <dbReference type="ARBA" id="ARBA00022519"/>
    </source>
</evidence>
<name>A0ABS6MF79_9GAMM</name>
<dbReference type="EMBL" id="JAHRID010000001">
    <property type="protein sequence ID" value="MBV2127479.1"/>
    <property type="molecule type" value="Genomic_DNA"/>
</dbReference>
<gene>
    <name evidence="12" type="primary">fluC</name>
    <name evidence="12" type="synonym">crcB</name>
    <name evidence="13" type="ORF">KQY15_00015</name>
</gene>
<keyword evidence="3" id="KW-0997">Cell inner membrane</keyword>
<proteinExistence type="inferred from homology"/>
<keyword evidence="8 12" id="KW-0472">Membrane</keyword>
<dbReference type="PANTHER" id="PTHR28259">
    <property type="entry name" value="FLUORIDE EXPORT PROTEIN 1-RELATED"/>
    <property type="match status" value="1"/>
</dbReference>